<dbReference type="EMBL" id="CM000130">
    <property type="protein sequence ID" value="EEC79237.1"/>
    <property type="molecule type" value="Genomic_DNA"/>
</dbReference>
<dbReference type="OMA" id="ANCIRDX"/>
<evidence type="ECO:0000313" key="2">
    <source>
        <dbReference type="Proteomes" id="UP000007015"/>
    </source>
</evidence>
<keyword evidence="2" id="KW-1185">Reference proteome</keyword>
<accession>B8AYB0</accession>
<gene>
    <name evidence="1" type="ORF">OsI_19984</name>
</gene>
<name>B8AYB0_ORYSI</name>
<dbReference type="Proteomes" id="UP000007015">
    <property type="component" value="Chromosome 5"/>
</dbReference>
<sequence length="634" mass="70483">MDVQFLSRWNRIKFSSLKNSDNSTAESIPTKLIKQAAIGSENKFDMLLRMLEECERRREEADQRRRADFLSLKAAIDSWMPQEQKKAEDLQFLVEDEQSKVTPTTCSMECPNGSSPSTTARSIYDDEGLLRRSSWSLDVEPDFTVAAVVTCSNTAVDSKELVATDGATGTTIIDPRVCSKETHTKCLLFGPDVNGVTDRGVIAFQSRMGVFKVVLISSQSMELMVDEKATCTDTTHLPKVMHPSHLMLGPNVNTGTVQAGVEYSLLLGAPEGIASSGKATLVMAQKLNSNFCLKSVALNRCSTKCSKGYKKLLMSHPKRNPWPPPCSVQIRDQTPSIALYCAPKGDLNHEKSDRAHKDTLVAIFNLEQFHYVGGEEKVTKGMLYGLSTVSCNYLIIPAAIMTTTFLSVPSSTQNIYGACWLEAQEGLNDIAKGRTYKICKSMRMTLNHVESWLQNPTNILYNGQLFNCPAEIHFGVRRISGIIARGAGENQNRKVKTCGYDSIFDFCENNPSDGSAAARFSIDTGTDSEMIYASIANRDYWSVKLLEVIKEECPIRHLLLGDIKKEQLLQCETFNTTQINTEQVIKLQINLNDVGILKLSESKISIEKTTPGIKVAKMANWEQITHFHYKISDT</sequence>
<reference evidence="1 2" key="1">
    <citation type="journal article" date="2005" name="PLoS Biol.">
        <title>The genomes of Oryza sativa: a history of duplications.</title>
        <authorList>
            <person name="Yu J."/>
            <person name="Wang J."/>
            <person name="Lin W."/>
            <person name="Li S."/>
            <person name="Li H."/>
            <person name="Zhou J."/>
            <person name="Ni P."/>
            <person name="Dong W."/>
            <person name="Hu S."/>
            <person name="Zeng C."/>
            <person name="Zhang J."/>
            <person name="Zhang Y."/>
            <person name="Li R."/>
            <person name="Xu Z."/>
            <person name="Li S."/>
            <person name="Li X."/>
            <person name="Zheng H."/>
            <person name="Cong L."/>
            <person name="Lin L."/>
            <person name="Yin J."/>
            <person name="Geng J."/>
            <person name="Li G."/>
            <person name="Shi J."/>
            <person name="Liu J."/>
            <person name="Lv H."/>
            <person name="Li J."/>
            <person name="Wang J."/>
            <person name="Deng Y."/>
            <person name="Ran L."/>
            <person name="Shi X."/>
            <person name="Wang X."/>
            <person name="Wu Q."/>
            <person name="Li C."/>
            <person name="Ren X."/>
            <person name="Wang J."/>
            <person name="Wang X."/>
            <person name="Li D."/>
            <person name="Liu D."/>
            <person name="Zhang X."/>
            <person name="Ji Z."/>
            <person name="Zhao W."/>
            <person name="Sun Y."/>
            <person name="Zhang Z."/>
            <person name="Bao J."/>
            <person name="Han Y."/>
            <person name="Dong L."/>
            <person name="Ji J."/>
            <person name="Chen P."/>
            <person name="Wu S."/>
            <person name="Liu J."/>
            <person name="Xiao Y."/>
            <person name="Bu D."/>
            <person name="Tan J."/>
            <person name="Yang L."/>
            <person name="Ye C."/>
            <person name="Zhang J."/>
            <person name="Xu J."/>
            <person name="Zhou Y."/>
            <person name="Yu Y."/>
            <person name="Zhang B."/>
            <person name="Zhuang S."/>
            <person name="Wei H."/>
            <person name="Liu B."/>
            <person name="Lei M."/>
            <person name="Yu H."/>
            <person name="Li Y."/>
            <person name="Xu H."/>
            <person name="Wei S."/>
            <person name="He X."/>
            <person name="Fang L."/>
            <person name="Zhang Z."/>
            <person name="Zhang Y."/>
            <person name="Huang X."/>
            <person name="Su Z."/>
            <person name="Tong W."/>
            <person name="Li J."/>
            <person name="Tong Z."/>
            <person name="Li S."/>
            <person name="Ye J."/>
            <person name="Wang L."/>
            <person name="Fang L."/>
            <person name="Lei T."/>
            <person name="Chen C."/>
            <person name="Chen H."/>
            <person name="Xu Z."/>
            <person name="Li H."/>
            <person name="Huang H."/>
            <person name="Zhang F."/>
            <person name="Xu H."/>
            <person name="Li N."/>
            <person name="Zhao C."/>
            <person name="Li S."/>
            <person name="Dong L."/>
            <person name="Huang Y."/>
            <person name="Li L."/>
            <person name="Xi Y."/>
            <person name="Qi Q."/>
            <person name="Li W."/>
            <person name="Zhang B."/>
            <person name="Hu W."/>
            <person name="Zhang Y."/>
            <person name="Tian X."/>
            <person name="Jiao Y."/>
            <person name="Liang X."/>
            <person name="Jin J."/>
            <person name="Gao L."/>
            <person name="Zheng W."/>
            <person name="Hao B."/>
            <person name="Liu S."/>
            <person name="Wang W."/>
            <person name="Yuan L."/>
            <person name="Cao M."/>
            <person name="McDermott J."/>
            <person name="Samudrala R."/>
            <person name="Wang J."/>
            <person name="Wong G.K."/>
            <person name="Yang H."/>
        </authorList>
    </citation>
    <scope>NUCLEOTIDE SEQUENCE [LARGE SCALE GENOMIC DNA]</scope>
    <source>
        <strain evidence="2">cv. 93-11</strain>
    </source>
</reference>
<dbReference type="Gramene" id="BGIOSGA018045-TA">
    <property type="protein sequence ID" value="BGIOSGA018045-PA"/>
    <property type="gene ID" value="BGIOSGA018045"/>
</dbReference>
<dbReference type="HOGENOM" id="CLU_023961_1_0_1"/>
<evidence type="ECO:0000313" key="1">
    <source>
        <dbReference type="EMBL" id="EEC79237.1"/>
    </source>
</evidence>
<protein>
    <submittedName>
        <fullName evidence="1">Uncharacterized protein</fullName>
    </submittedName>
</protein>
<organism evidence="1 2">
    <name type="scientific">Oryza sativa subsp. indica</name>
    <name type="common">Rice</name>
    <dbReference type="NCBI Taxonomy" id="39946"/>
    <lineage>
        <taxon>Eukaryota</taxon>
        <taxon>Viridiplantae</taxon>
        <taxon>Streptophyta</taxon>
        <taxon>Embryophyta</taxon>
        <taxon>Tracheophyta</taxon>
        <taxon>Spermatophyta</taxon>
        <taxon>Magnoliopsida</taxon>
        <taxon>Liliopsida</taxon>
        <taxon>Poales</taxon>
        <taxon>Poaceae</taxon>
        <taxon>BOP clade</taxon>
        <taxon>Oryzoideae</taxon>
        <taxon>Oryzeae</taxon>
        <taxon>Oryzinae</taxon>
        <taxon>Oryza</taxon>
        <taxon>Oryza sativa</taxon>
    </lineage>
</organism>
<dbReference type="AlphaFoldDB" id="B8AYB0"/>
<proteinExistence type="predicted"/>